<keyword evidence="4 6" id="KW-0975">Bacterial flagellum</keyword>
<accession>A0A060LXB0</accession>
<gene>
    <name evidence="8" type="ORF">BleG1_2259</name>
</gene>
<dbReference type="PROSITE" id="PS00588">
    <property type="entry name" value="FLAGELLA_BB_ROD"/>
    <property type="match status" value="1"/>
</dbReference>
<evidence type="ECO:0000256" key="5">
    <source>
        <dbReference type="ARBA" id="ARBA00024934"/>
    </source>
</evidence>
<dbReference type="PANTHER" id="PTHR30435:SF12">
    <property type="entry name" value="FLAGELLAR BASAL BODY ROD PROTEIN FLGB"/>
    <property type="match status" value="1"/>
</dbReference>
<evidence type="ECO:0000256" key="3">
    <source>
        <dbReference type="ARBA" id="ARBA00014376"/>
    </source>
</evidence>
<dbReference type="STRING" id="1246626.BleG1_2259"/>
<dbReference type="RefSeq" id="WP_051667546.1">
    <property type="nucleotide sequence ID" value="NZ_CP003923.1"/>
</dbReference>
<dbReference type="OrthoDB" id="9792068at2"/>
<dbReference type="Pfam" id="PF00460">
    <property type="entry name" value="Flg_bb_rod"/>
    <property type="match status" value="1"/>
</dbReference>
<feature type="domain" description="Flagellar basal body rod protein N-terminal" evidence="7">
    <location>
        <begin position="9"/>
        <end position="37"/>
    </location>
</feature>
<dbReference type="GO" id="GO:0030694">
    <property type="term" value="C:bacterial-type flagellum basal body, rod"/>
    <property type="evidence" value="ECO:0007669"/>
    <property type="project" value="InterPro"/>
</dbReference>
<dbReference type="InterPro" id="IPR006300">
    <property type="entry name" value="FlgB"/>
</dbReference>
<evidence type="ECO:0000256" key="4">
    <source>
        <dbReference type="ARBA" id="ARBA00023143"/>
    </source>
</evidence>
<evidence type="ECO:0000256" key="1">
    <source>
        <dbReference type="ARBA" id="ARBA00004117"/>
    </source>
</evidence>
<sequence length="131" mass="14848">MFTTQSISVLEEALHFAANQQKVISSNIANVDTPDYKEKSVSFQNVLQTAQSNSNEFQAKQTNERHLAFPLPQSHTQGLHERLQQYNHNGNSVDIDKQMSKMAENQLYHQALVDRISSNFQSLETAIKGSR</sequence>
<keyword evidence="8" id="KW-0966">Cell projection</keyword>
<comment type="similarity">
    <text evidence="2 6">Belongs to the flagella basal body rod proteins family.</text>
</comment>
<evidence type="ECO:0000256" key="2">
    <source>
        <dbReference type="ARBA" id="ARBA00009677"/>
    </source>
</evidence>
<dbReference type="GO" id="GO:0071978">
    <property type="term" value="P:bacterial-type flagellum-dependent swarming motility"/>
    <property type="evidence" value="ECO:0007669"/>
    <property type="project" value="TreeGrafter"/>
</dbReference>
<comment type="function">
    <text evidence="5 6">Structural component of flagellum, the bacterial motility apparatus. Part of the rod structure of flagellar basal body.</text>
</comment>
<dbReference type="KEGG" id="ble:BleG1_2259"/>
<dbReference type="InterPro" id="IPR019776">
    <property type="entry name" value="Flagellar_basal_body_rod_CS"/>
</dbReference>
<protein>
    <recommendedName>
        <fullName evidence="3 6">Flagellar basal body rod protein FlgB</fullName>
    </recommendedName>
</protein>
<dbReference type="HOGENOM" id="CLU_125463_3_1_9"/>
<dbReference type="PIRSF" id="PIRSF002889">
    <property type="entry name" value="Rod_FlgB"/>
    <property type="match status" value="1"/>
</dbReference>
<comment type="subunit">
    <text evidence="6">The basal body constitutes a major portion of the flagellar organelle and consists of a number of rings mounted on a central rod.</text>
</comment>
<evidence type="ECO:0000259" key="7">
    <source>
        <dbReference type="Pfam" id="PF00460"/>
    </source>
</evidence>
<dbReference type="eggNOG" id="COG1815">
    <property type="taxonomic scope" value="Bacteria"/>
</dbReference>
<keyword evidence="9" id="KW-1185">Reference proteome</keyword>
<evidence type="ECO:0000313" key="9">
    <source>
        <dbReference type="Proteomes" id="UP000027142"/>
    </source>
</evidence>
<dbReference type="InterPro" id="IPR001444">
    <property type="entry name" value="Flag_bb_rod_N"/>
</dbReference>
<keyword evidence="8" id="KW-0969">Cilium</keyword>
<proteinExistence type="inferred from homology"/>
<organism evidence="8 9">
    <name type="scientific">Shouchella lehensis G1</name>
    <dbReference type="NCBI Taxonomy" id="1246626"/>
    <lineage>
        <taxon>Bacteria</taxon>
        <taxon>Bacillati</taxon>
        <taxon>Bacillota</taxon>
        <taxon>Bacilli</taxon>
        <taxon>Bacillales</taxon>
        <taxon>Bacillaceae</taxon>
        <taxon>Shouchella</taxon>
    </lineage>
</organism>
<dbReference type="EMBL" id="CP003923">
    <property type="protein sequence ID" value="AIC94837.1"/>
    <property type="molecule type" value="Genomic_DNA"/>
</dbReference>
<name>A0A060LXB0_9BACI</name>
<dbReference type="NCBIfam" id="TIGR01396">
    <property type="entry name" value="FlgB"/>
    <property type="match status" value="1"/>
</dbReference>
<reference evidence="8 9" key="1">
    <citation type="journal article" date="2014" name="Gene">
        <title>A comparative genomic analysis of the alkalitolerant soil bacterium Bacillus lehensis G1.</title>
        <authorList>
            <person name="Noor Y.M."/>
            <person name="Samsulrizal N.H."/>
            <person name="Jema'on N.A."/>
            <person name="Low K.O."/>
            <person name="Ramli A.N."/>
            <person name="Alias N.I."/>
            <person name="Damis S.I."/>
            <person name="Fuzi S.F."/>
            <person name="Isa M.N."/>
            <person name="Murad A.M."/>
            <person name="Raih M.F."/>
            <person name="Bakar F.D."/>
            <person name="Najimudin N."/>
            <person name="Mahadi N.M."/>
            <person name="Illias R.M."/>
        </authorList>
    </citation>
    <scope>NUCLEOTIDE SEQUENCE [LARGE SCALE GENOMIC DNA]</scope>
    <source>
        <strain evidence="8 9">G1</strain>
    </source>
</reference>
<dbReference type="AlphaFoldDB" id="A0A060LXB0"/>
<evidence type="ECO:0000256" key="6">
    <source>
        <dbReference type="PIRNR" id="PIRNR002889"/>
    </source>
</evidence>
<dbReference type="Proteomes" id="UP000027142">
    <property type="component" value="Chromosome"/>
</dbReference>
<comment type="subcellular location">
    <subcellularLocation>
        <location evidence="1 6">Bacterial flagellum basal body</location>
    </subcellularLocation>
</comment>
<dbReference type="PATRIC" id="fig|1246626.3.peg.2257"/>
<evidence type="ECO:0000313" key="8">
    <source>
        <dbReference type="EMBL" id="AIC94837.1"/>
    </source>
</evidence>
<keyword evidence="8" id="KW-0282">Flagellum</keyword>
<dbReference type="PANTHER" id="PTHR30435">
    <property type="entry name" value="FLAGELLAR PROTEIN"/>
    <property type="match status" value="1"/>
</dbReference>